<evidence type="ECO:0000313" key="3">
    <source>
        <dbReference type="EMBL" id="KAK0579545.1"/>
    </source>
</evidence>
<protein>
    <submittedName>
        <fullName evidence="3">Uncharacterized protein</fullName>
    </submittedName>
</protein>
<dbReference type="InterPro" id="IPR001611">
    <property type="entry name" value="Leu-rich_rpt"/>
</dbReference>
<dbReference type="AlphaFoldDB" id="A0AA39RTB3"/>
<organism evidence="3 4">
    <name type="scientific">Acer saccharum</name>
    <name type="common">Sugar maple</name>
    <dbReference type="NCBI Taxonomy" id="4024"/>
    <lineage>
        <taxon>Eukaryota</taxon>
        <taxon>Viridiplantae</taxon>
        <taxon>Streptophyta</taxon>
        <taxon>Embryophyta</taxon>
        <taxon>Tracheophyta</taxon>
        <taxon>Spermatophyta</taxon>
        <taxon>Magnoliopsida</taxon>
        <taxon>eudicotyledons</taxon>
        <taxon>Gunneridae</taxon>
        <taxon>Pentapetalae</taxon>
        <taxon>rosids</taxon>
        <taxon>malvids</taxon>
        <taxon>Sapindales</taxon>
        <taxon>Sapindaceae</taxon>
        <taxon>Hippocastanoideae</taxon>
        <taxon>Acereae</taxon>
        <taxon>Acer</taxon>
    </lineage>
</organism>
<dbReference type="SUPFAM" id="SSF52058">
    <property type="entry name" value="L domain-like"/>
    <property type="match status" value="1"/>
</dbReference>
<name>A0AA39RTB3_ACESA</name>
<dbReference type="Proteomes" id="UP001168877">
    <property type="component" value="Unassembled WGS sequence"/>
</dbReference>
<comment type="subcellular location">
    <subcellularLocation>
        <location evidence="1">Cell envelope</location>
    </subcellularLocation>
</comment>
<dbReference type="Pfam" id="PF00560">
    <property type="entry name" value="LRR_1"/>
    <property type="match status" value="1"/>
</dbReference>
<evidence type="ECO:0000256" key="1">
    <source>
        <dbReference type="ARBA" id="ARBA00004196"/>
    </source>
</evidence>
<comment type="caution">
    <text evidence="3">The sequence shown here is derived from an EMBL/GenBank/DDBJ whole genome shotgun (WGS) entry which is preliminary data.</text>
</comment>
<dbReference type="PANTHER" id="PTHR48059">
    <property type="entry name" value="POLYGALACTURONASE INHIBITOR 1"/>
    <property type="match status" value="1"/>
</dbReference>
<feature type="chain" id="PRO_5041288017" evidence="2">
    <location>
        <begin position="30"/>
        <end position="217"/>
    </location>
</feature>
<evidence type="ECO:0000313" key="4">
    <source>
        <dbReference type="Proteomes" id="UP001168877"/>
    </source>
</evidence>
<accession>A0AA39RTB3</accession>
<gene>
    <name evidence="3" type="ORF">LWI29_027727</name>
</gene>
<keyword evidence="4" id="KW-1185">Reference proteome</keyword>
<reference evidence="3" key="1">
    <citation type="journal article" date="2022" name="Plant J.">
        <title>Strategies of tolerance reflected in two North American maple genomes.</title>
        <authorList>
            <person name="McEvoy S.L."/>
            <person name="Sezen U.U."/>
            <person name="Trouern-Trend A."/>
            <person name="McMahon S.M."/>
            <person name="Schaberg P.G."/>
            <person name="Yang J."/>
            <person name="Wegrzyn J.L."/>
            <person name="Swenson N.G."/>
        </authorList>
    </citation>
    <scope>NUCLEOTIDE SEQUENCE</scope>
    <source>
        <strain evidence="3">NS2018</strain>
    </source>
</reference>
<feature type="signal peptide" evidence="2">
    <location>
        <begin position="1"/>
        <end position="29"/>
    </location>
</feature>
<proteinExistence type="predicted"/>
<keyword evidence="2" id="KW-0732">Signal</keyword>
<dbReference type="PANTHER" id="PTHR48059:SF12">
    <property type="entry name" value="POLYGALACTURONASE INHIBITOR 1-LIKE"/>
    <property type="match status" value="1"/>
</dbReference>
<dbReference type="InterPro" id="IPR051848">
    <property type="entry name" value="PGIP"/>
</dbReference>
<dbReference type="Gene3D" id="3.80.10.10">
    <property type="entry name" value="Ribonuclease Inhibitor"/>
    <property type="match status" value="1"/>
</dbReference>
<sequence length="217" mass="23449">MWMIIMHMNQQMRLSLILLLSLVTFSCFGQVTFAQLQRLHQNEADALRQIATTLGATLVDSTDDPCQSGKLSISTANSSTIVNSIASNALRQIATTLGATLVNSTDDPCQSGKLSIATGTANTSTIFNNITCNYTDGVFSHVTSFSVTGTGISGEIPKEWGYFANLTYFAISDNNFSGTVPEFIGRWPKLRRLEMYSSGLEGPISPTIFALGNLTNL</sequence>
<dbReference type="InterPro" id="IPR032675">
    <property type="entry name" value="LRR_dom_sf"/>
</dbReference>
<dbReference type="EMBL" id="JAUESC010000385">
    <property type="protein sequence ID" value="KAK0579545.1"/>
    <property type="molecule type" value="Genomic_DNA"/>
</dbReference>
<reference evidence="3" key="2">
    <citation type="submission" date="2023-06" db="EMBL/GenBank/DDBJ databases">
        <authorList>
            <person name="Swenson N.G."/>
            <person name="Wegrzyn J.L."/>
            <person name="Mcevoy S.L."/>
        </authorList>
    </citation>
    <scope>NUCLEOTIDE SEQUENCE</scope>
    <source>
        <strain evidence="3">NS2018</strain>
        <tissue evidence="3">Leaf</tissue>
    </source>
</reference>
<evidence type="ECO:0000256" key="2">
    <source>
        <dbReference type="SAM" id="SignalP"/>
    </source>
</evidence>